<evidence type="ECO:0000313" key="2">
    <source>
        <dbReference type="EMBL" id="SPC34745.1"/>
    </source>
</evidence>
<evidence type="ECO:0000313" key="3">
    <source>
        <dbReference type="Proteomes" id="UP000236248"/>
    </source>
</evidence>
<keyword evidence="1" id="KW-0812">Transmembrane</keyword>
<keyword evidence="3" id="KW-1185">Reference proteome</keyword>
<sequence length="183" mass="20421">MMLGLMRRALKMVVAVHLLLLALTSPSIARVYAQGESIGLTEPIVTKTDKGSLYVEVRFWSEPEPNKDVKMQIRFLQPDQSRIQLHVDYSVIIEDANGNSVFEQPVTHSTPGIEELPVTFPAEGPYTITVKVSGILFIPIPEEQAVFSIRVVPEFPVPVALIILASTIGMIATLNRYRFMKIM</sequence>
<proteinExistence type="predicted"/>
<protein>
    <submittedName>
        <fullName evidence="2">Uncharacterized protein</fullName>
    </submittedName>
</protein>
<gene>
    <name evidence="2" type="ORF">NCAV_1580</name>
</gene>
<feature type="transmembrane region" description="Helical" evidence="1">
    <location>
        <begin position="155"/>
        <end position="174"/>
    </location>
</feature>
<dbReference type="AlphaFoldDB" id="A0A2K5ASY3"/>
<dbReference type="Proteomes" id="UP000236248">
    <property type="component" value="Chromosome NCAV"/>
</dbReference>
<reference evidence="3" key="1">
    <citation type="submission" date="2018-01" db="EMBL/GenBank/DDBJ databases">
        <authorList>
            <person name="Kerou L M."/>
        </authorList>
    </citation>
    <scope>NUCLEOTIDE SEQUENCE [LARGE SCALE GENOMIC DNA]</scope>
    <source>
        <strain evidence="3">SCU2</strain>
    </source>
</reference>
<keyword evidence="1" id="KW-1133">Transmembrane helix</keyword>
<evidence type="ECO:0000256" key="1">
    <source>
        <dbReference type="SAM" id="Phobius"/>
    </source>
</evidence>
<accession>A0A2K5ASY3</accession>
<organism evidence="2 3">
    <name type="scientific">Candidatus Nitrosocaldus cavascurensis</name>
    <dbReference type="NCBI Taxonomy" id="2058097"/>
    <lineage>
        <taxon>Archaea</taxon>
        <taxon>Nitrososphaerota</taxon>
        <taxon>Nitrososphaeria</taxon>
        <taxon>Candidatus Nitrosocaldales</taxon>
        <taxon>Candidatus Nitrosocaldaceae</taxon>
        <taxon>Candidatus Nitrosocaldus</taxon>
    </lineage>
</organism>
<name>A0A2K5ASY3_9ARCH</name>
<keyword evidence="1" id="KW-0472">Membrane</keyword>
<dbReference type="EMBL" id="LT981265">
    <property type="protein sequence ID" value="SPC34745.1"/>
    <property type="molecule type" value="Genomic_DNA"/>
</dbReference>
<dbReference type="KEGG" id="ncv:NCAV_1580"/>